<dbReference type="GO" id="GO:0003676">
    <property type="term" value="F:nucleic acid binding"/>
    <property type="evidence" value="ECO:0007669"/>
    <property type="project" value="InterPro"/>
</dbReference>
<dbReference type="PANTHER" id="PTHR47959">
    <property type="entry name" value="ATP-DEPENDENT RNA HELICASE RHLE-RELATED"/>
    <property type="match status" value="1"/>
</dbReference>
<evidence type="ECO:0000259" key="8">
    <source>
        <dbReference type="PROSITE" id="PS51192"/>
    </source>
</evidence>
<dbReference type="GO" id="GO:0003724">
    <property type="term" value="F:RNA helicase activity"/>
    <property type="evidence" value="ECO:0007669"/>
    <property type="project" value="InterPro"/>
</dbReference>
<feature type="domain" description="Helicase C-terminal" evidence="9">
    <location>
        <begin position="225"/>
        <end position="396"/>
    </location>
</feature>
<evidence type="ECO:0000256" key="2">
    <source>
        <dbReference type="ARBA" id="ARBA00022801"/>
    </source>
</evidence>
<comment type="caution">
    <text evidence="11">The sequence shown here is derived from an EMBL/GenBank/DDBJ whole genome shotgun (WGS) entry which is preliminary data.</text>
</comment>
<dbReference type="Proteomes" id="UP000294887">
    <property type="component" value="Unassembled WGS sequence"/>
</dbReference>
<evidence type="ECO:0000256" key="5">
    <source>
        <dbReference type="ARBA" id="ARBA00038437"/>
    </source>
</evidence>
<feature type="short sequence motif" description="Q motif" evidence="6">
    <location>
        <begin position="8"/>
        <end position="36"/>
    </location>
</feature>
<protein>
    <submittedName>
        <fullName evidence="11">Superfamily II DNA/RNA helicase</fullName>
    </submittedName>
</protein>
<organism evidence="11 12">
    <name type="scientific">Cocleimonas flava</name>
    <dbReference type="NCBI Taxonomy" id="634765"/>
    <lineage>
        <taxon>Bacteria</taxon>
        <taxon>Pseudomonadati</taxon>
        <taxon>Pseudomonadota</taxon>
        <taxon>Gammaproteobacteria</taxon>
        <taxon>Thiotrichales</taxon>
        <taxon>Thiotrichaceae</taxon>
        <taxon>Cocleimonas</taxon>
    </lineage>
</organism>
<gene>
    <name evidence="11" type="ORF">EV695_2530</name>
</gene>
<dbReference type="InterPro" id="IPR027417">
    <property type="entry name" value="P-loop_NTPase"/>
</dbReference>
<dbReference type="SMART" id="SM00490">
    <property type="entry name" value="HELICc"/>
    <property type="match status" value="1"/>
</dbReference>
<proteinExistence type="inferred from homology"/>
<evidence type="ECO:0000259" key="10">
    <source>
        <dbReference type="PROSITE" id="PS51195"/>
    </source>
</evidence>
<evidence type="ECO:0000313" key="12">
    <source>
        <dbReference type="Proteomes" id="UP000294887"/>
    </source>
</evidence>
<dbReference type="RefSeq" id="WP_131906321.1">
    <property type="nucleotide sequence ID" value="NZ_BAAAFU010000006.1"/>
</dbReference>
<dbReference type="CDD" id="cd00268">
    <property type="entry name" value="DEADc"/>
    <property type="match status" value="1"/>
</dbReference>
<comment type="similarity">
    <text evidence="5">Belongs to the DEAD box helicase family.</text>
</comment>
<dbReference type="PANTHER" id="PTHR47959:SF13">
    <property type="entry name" value="ATP-DEPENDENT RNA HELICASE RHLE"/>
    <property type="match status" value="1"/>
</dbReference>
<evidence type="ECO:0000256" key="3">
    <source>
        <dbReference type="ARBA" id="ARBA00022806"/>
    </source>
</evidence>
<dbReference type="InterPro" id="IPR044742">
    <property type="entry name" value="DEAD/DEAH_RhlB"/>
</dbReference>
<dbReference type="GO" id="GO:0016787">
    <property type="term" value="F:hydrolase activity"/>
    <property type="evidence" value="ECO:0007669"/>
    <property type="project" value="UniProtKB-KW"/>
</dbReference>
<dbReference type="InterPro" id="IPR014014">
    <property type="entry name" value="RNA_helicase_DEAD_Q_motif"/>
</dbReference>
<keyword evidence="3 11" id="KW-0347">Helicase</keyword>
<evidence type="ECO:0000259" key="9">
    <source>
        <dbReference type="PROSITE" id="PS51194"/>
    </source>
</evidence>
<dbReference type="Pfam" id="PF00270">
    <property type="entry name" value="DEAD"/>
    <property type="match status" value="1"/>
</dbReference>
<dbReference type="CDD" id="cd18787">
    <property type="entry name" value="SF2_C_DEAD"/>
    <property type="match status" value="1"/>
</dbReference>
<sequence length="515" mass="56939">MKNTPAKADFKSFTLSPSIYSAIQEAGFKEPTDVQNDSIPAILNGKDVLARAETGSGKTAAFVLPLLEKILRQKAAKIAKKQRLDKSNVVGVLILVPTRELAIQIREEFERFAINIEPKVKCLSVFGGVKINPQMIALRGGADVLVSTPGRLLDLEKNNAILLHQAKTLVIDEVDRLMKGDFAEEIDQIMAKLPAGRQNLMFTATFPPSIRKLVRRIMNEPEIINVDDLYDDVNTEQRVITVNHSRKPELLAHLLKTNDWKQVLVFCSAKRSCDNLVMKLEKLGVDASAMHGNQHQYARAGALRDFKAGTSRVLIATDVAGRGIDIEELPCVINYELPRSPNDYTHRIGRTGRAGEDGMAISLISHDEYQHFSVIEKRNGIRLEREQIEGFEADATAPQIPVSVKKKKKPKNKKNKLSKKARLKTSGNKTDTAKSESKSMSSDNKQAEKPSLYGKTKNTDVADTKAKSVDKPASAAKKPAAKPKTEKETAKPEKVDGSSLYTRVLPKNNKGDSDE</sequence>
<dbReference type="InterPro" id="IPR001650">
    <property type="entry name" value="Helicase_C-like"/>
</dbReference>
<evidence type="ECO:0000256" key="4">
    <source>
        <dbReference type="ARBA" id="ARBA00022840"/>
    </source>
</evidence>
<dbReference type="GO" id="GO:0005524">
    <property type="term" value="F:ATP binding"/>
    <property type="evidence" value="ECO:0007669"/>
    <property type="project" value="UniProtKB-KW"/>
</dbReference>
<dbReference type="PROSITE" id="PS51195">
    <property type="entry name" value="Q_MOTIF"/>
    <property type="match status" value="1"/>
</dbReference>
<feature type="domain" description="DEAD-box RNA helicase Q" evidence="10">
    <location>
        <begin position="8"/>
        <end position="36"/>
    </location>
</feature>
<feature type="compositionally biased region" description="Basic residues" evidence="7">
    <location>
        <begin position="404"/>
        <end position="423"/>
    </location>
</feature>
<accession>A0A4R1EX33</accession>
<evidence type="ECO:0000313" key="11">
    <source>
        <dbReference type="EMBL" id="TCJ84572.1"/>
    </source>
</evidence>
<dbReference type="PROSITE" id="PS51194">
    <property type="entry name" value="HELICASE_CTER"/>
    <property type="match status" value="1"/>
</dbReference>
<dbReference type="Pfam" id="PF00271">
    <property type="entry name" value="Helicase_C"/>
    <property type="match status" value="1"/>
</dbReference>
<reference evidence="11 12" key="1">
    <citation type="submission" date="2019-03" db="EMBL/GenBank/DDBJ databases">
        <title>Genomic Encyclopedia of Type Strains, Phase IV (KMG-IV): sequencing the most valuable type-strain genomes for metagenomic binning, comparative biology and taxonomic classification.</title>
        <authorList>
            <person name="Goeker M."/>
        </authorList>
    </citation>
    <scope>NUCLEOTIDE SEQUENCE [LARGE SCALE GENOMIC DNA]</scope>
    <source>
        <strain evidence="11 12">DSM 24830</strain>
    </source>
</reference>
<dbReference type="Gene3D" id="3.40.50.300">
    <property type="entry name" value="P-loop containing nucleotide triphosphate hydrolases"/>
    <property type="match status" value="2"/>
</dbReference>
<keyword evidence="4" id="KW-0067">ATP-binding</keyword>
<name>A0A4R1EX33_9GAMM</name>
<evidence type="ECO:0000256" key="6">
    <source>
        <dbReference type="PROSITE-ProRule" id="PRU00552"/>
    </source>
</evidence>
<dbReference type="PROSITE" id="PS51192">
    <property type="entry name" value="HELICASE_ATP_BIND_1"/>
    <property type="match status" value="1"/>
</dbReference>
<keyword evidence="2" id="KW-0378">Hydrolase</keyword>
<dbReference type="InterPro" id="IPR011545">
    <property type="entry name" value="DEAD/DEAH_box_helicase_dom"/>
</dbReference>
<dbReference type="InterPro" id="IPR014001">
    <property type="entry name" value="Helicase_ATP-bd"/>
</dbReference>
<dbReference type="SMART" id="SM00487">
    <property type="entry name" value="DEXDc"/>
    <property type="match status" value="1"/>
</dbReference>
<feature type="compositionally biased region" description="Basic and acidic residues" evidence="7">
    <location>
        <begin position="457"/>
        <end position="470"/>
    </location>
</feature>
<dbReference type="EMBL" id="SMFQ01000004">
    <property type="protein sequence ID" value="TCJ84572.1"/>
    <property type="molecule type" value="Genomic_DNA"/>
</dbReference>
<feature type="compositionally biased region" description="Basic and acidic residues" evidence="7">
    <location>
        <begin position="483"/>
        <end position="496"/>
    </location>
</feature>
<keyword evidence="12" id="KW-1185">Reference proteome</keyword>
<feature type="region of interest" description="Disordered" evidence="7">
    <location>
        <begin position="399"/>
        <end position="515"/>
    </location>
</feature>
<dbReference type="AlphaFoldDB" id="A0A4R1EX33"/>
<dbReference type="OrthoDB" id="8520957at2"/>
<dbReference type="SUPFAM" id="SSF52540">
    <property type="entry name" value="P-loop containing nucleoside triphosphate hydrolases"/>
    <property type="match status" value="1"/>
</dbReference>
<feature type="domain" description="Helicase ATP-binding" evidence="8">
    <location>
        <begin position="39"/>
        <end position="224"/>
    </location>
</feature>
<dbReference type="GO" id="GO:0005829">
    <property type="term" value="C:cytosol"/>
    <property type="evidence" value="ECO:0007669"/>
    <property type="project" value="TreeGrafter"/>
</dbReference>
<evidence type="ECO:0000256" key="1">
    <source>
        <dbReference type="ARBA" id="ARBA00022741"/>
    </source>
</evidence>
<dbReference type="InterPro" id="IPR050079">
    <property type="entry name" value="DEAD_box_RNA_helicase"/>
</dbReference>
<keyword evidence="1" id="KW-0547">Nucleotide-binding</keyword>
<evidence type="ECO:0000256" key="7">
    <source>
        <dbReference type="SAM" id="MobiDB-lite"/>
    </source>
</evidence>